<proteinExistence type="predicted"/>
<organism evidence="2 3">
    <name type="scientific">Euplotes crassus</name>
    <dbReference type="NCBI Taxonomy" id="5936"/>
    <lineage>
        <taxon>Eukaryota</taxon>
        <taxon>Sar</taxon>
        <taxon>Alveolata</taxon>
        <taxon>Ciliophora</taxon>
        <taxon>Intramacronucleata</taxon>
        <taxon>Spirotrichea</taxon>
        <taxon>Hypotrichia</taxon>
        <taxon>Euplotida</taxon>
        <taxon>Euplotidae</taxon>
        <taxon>Moneuplotes</taxon>
    </lineage>
</organism>
<name>A0AAD1UBQ0_EUPCR</name>
<feature type="compositionally biased region" description="Basic and acidic residues" evidence="1">
    <location>
        <begin position="337"/>
        <end position="352"/>
    </location>
</feature>
<feature type="compositionally biased region" description="Basic residues" evidence="1">
    <location>
        <begin position="421"/>
        <end position="436"/>
    </location>
</feature>
<dbReference type="Proteomes" id="UP001295684">
    <property type="component" value="Unassembled WGS sequence"/>
</dbReference>
<evidence type="ECO:0000313" key="3">
    <source>
        <dbReference type="Proteomes" id="UP001295684"/>
    </source>
</evidence>
<dbReference type="EMBL" id="CAMPGE010006941">
    <property type="protein sequence ID" value="CAI2365859.1"/>
    <property type="molecule type" value="Genomic_DNA"/>
</dbReference>
<dbReference type="AlphaFoldDB" id="A0AAD1UBQ0"/>
<feature type="compositionally biased region" description="Polar residues" evidence="1">
    <location>
        <begin position="353"/>
        <end position="383"/>
    </location>
</feature>
<accession>A0AAD1UBQ0</accession>
<reference evidence="2" key="1">
    <citation type="submission" date="2023-07" db="EMBL/GenBank/DDBJ databases">
        <authorList>
            <consortium name="AG Swart"/>
            <person name="Singh M."/>
            <person name="Singh A."/>
            <person name="Seah K."/>
            <person name="Emmerich C."/>
        </authorList>
    </citation>
    <scope>NUCLEOTIDE SEQUENCE</scope>
    <source>
        <strain evidence="2">DP1</strain>
    </source>
</reference>
<evidence type="ECO:0000256" key="1">
    <source>
        <dbReference type="SAM" id="MobiDB-lite"/>
    </source>
</evidence>
<feature type="region of interest" description="Disordered" evidence="1">
    <location>
        <begin position="1"/>
        <end position="27"/>
    </location>
</feature>
<feature type="compositionally biased region" description="Basic residues" evidence="1">
    <location>
        <begin position="292"/>
        <end position="307"/>
    </location>
</feature>
<evidence type="ECO:0000313" key="2">
    <source>
        <dbReference type="EMBL" id="CAI2365859.1"/>
    </source>
</evidence>
<feature type="compositionally biased region" description="Basic and acidic residues" evidence="1">
    <location>
        <begin position="266"/>
        <end position="291"/>
    </location>
</feature>
<comment type="caution">
    <text evidence="2">The sequence shown here is derived from an EMBL/GenBank/DDBJ whole genome shotgun (WGS) entry which is preliminary data.</text>
</comment>
<feature type="compositionally biased region" description="Basic residues" evidence="1">
    <location>
        <begin position="323"/>
        <end position="336"/>
    </location>
</feature>
<feature type="compositionally biased region" description="Polar residues" evidence="1">
    <location>
        <begin position="395"/>
        <end position="404"/>
    </location>
</feature>
<gene>
    <name evidence="2" type="ORF">ECRASSUSDP1_LOCUS7136</name>
</gene>
<sequence length="485" mass="56057">MSKLQLFSDNESEEHFEDHHEEEKEIDSRFHKTQLEGVEGQVLLQMQKNFKGDNRFKLDDRFAGDIDLSKNKLSKTVLGTMSKREVNIVAQKKVEDEAQKIFESKIDTLEKTRKRKKVGEKEEVNIETEKDKAFTLLSQIVPASEVFFKPSKGSDSRHKTMTIKRFNPRNIANCKHLLKPQEEPVASAKEQDKLRIMDSSEWEHNKPEINTEAPVVEGPKVVEISSEWQNISKKQKKEEIKQDSDDFVLDFGDGDNSGGFGLLLGKEIENEPKNINEMEEKDIKEEPGKAEKKAKKTKKAKKEKKQKKTQESDEEDDEEKKEKKDKKEKKEKKSKKEKKDKSIAKIDEEIVKNDSNMNNSQKDVKTLQKNATQPDNIESTTKSPAAPPKEDTAADSKQNSQSKPKSAPSKTPEEIADFLQKKKAKKREKKRRRKLRTKMENLSEDQMVAHYSQNYGATEEKAKEYVKLMMLVRDYKKGKKQKKSK</sequence>
<feature type="region of interest" description="Disordered" evidence="1">
    <location>
        <begin position="259"/>
        <end position="441"/>
    </location>
</feature>
<keyword evidence="3" id="KW-1185">Reference proteome</keyword>
<protein>
    <submittedName>
        <fullName evidence="2">Uncharacterized protein</fullName>
    </submittedName>
</protein>
<feature type="compositionally biased region" description="Basic and acidic residues" evidence="1">
    <location>
        <begin position="16"/>
        <end position="27"/>
    </location>
</feature>
<feature type="region of interest" description="Disordered" evidence="1">
    <location>
        <begin position="235"/>
        <end position="254"/>
    </location>
</feature>